<feature type="transmembrane region" description="Helical" evidence="7">
    <location>
        <begin position="270"/>
        <end position="288"/>
    </location>
</feature>
<keyword evidence="4 7" id="KW-0812">Transmembrane</keyword>
<feature type="transmembrane region" description="Helical" evidence="7">
    <location>
        <begin position="166"/>
        <end position="188"/>
    </location>
</feature>
<name>A0A917DR25_9BACL</name>
<feature type="transmembrane region" description="Helical" evidence="7">
    <location>
        <begin position="21"/>
        <end position="38"/>
    </location>
</feature>
<accession>A0A917DR25</accession>
<dbReference type="EMBL" id="BMHP01000001">
    <property type="protein sequence ID" value="GGD61709.1"/>
    <property type="molecule type" value="Genomic_DNA"/>
</dbReference>
<evidence type="ECO:0000313" key="8">
    <source>
        <dbReference type="EMBL" id="GGD61709.1"/>
    </source>
</evidence>
<reference evidence="8" key="1">
    <citation type="journal article" date="2014" name="Int. J. Syst. Evol. Microbiol.">
        <title>Complete genome sequence of Corynebacterium casei LMG S-19264T (=DSM 44701T), isolated from a smear-ripened cheese.</title>
        <authorList>
            <consortium name="US DOE Joint Genome Institute (JGI-PGF)"/>
            <person name="Walter F."/>
            <person name="Albersmeier A."/>
            <person name="Kalinowski J."/>
            <person name="Ruckert C."/>
        </authorList>
    </citation>
    <scope>NUCLEOTIDE SEQUENCE</scope>
    <source>
        <strain evidence="8">CGMCC 1.15178</strain>
    </source>
</reference>
<evidence type="ECO:0000256" key="7">
    <source>
        <dbReference type="SAM" id="Phobius"/>
    </source>
</evidence>
<evidence type="ECO:0000256" key="2">
    <source>
        <dbReference type="ARBA" id="ARBA00007977"/>
    </source>
</evidence>
<evidence type="ECO:0000256" key="1">
    <source>
        <dbReference type="ARBA" id="ARBA00004651"/>
    </source>
</evidence>
<dbReference type="Pfam" id="PF03601">
    <property type="entry name" value="Cons_hypoth698"/>
    <property type="match status" value="1"/>
</dbReference>
<evidence type="ECO:0000256" key="3">
    <source>
        <dbReference type="ARBA" id="ARBA00022475"/>
    </source>
</evidence>
<feature type="transmembrane region" description="Helical" evidence="7">
    <location>
        <begin position="138"/>
        <end position="160"/>
    </location>
</feature>
<comment type="similarity">
    <text evidence="2">Belongs to the UPF0324 family.</text>
</comment>
<dbReference type="InterPro" id="IPR018383">
    <property type="entry name" value="UPF0324_pro"/>
</dbReference>
<comment type="subcellular location">
    <subcellularLocation>
        <location evidence="1">Cell membrane</location>
        <topology evidence="1">Multi-pass membrane protein</topology>
    </subcellularLocation>
</comment>
<keyword evidence="9" id="KW-1185">Reference proteome</keyword>
<keyword evidence="5 7" id="KW-1133">Transmembrane helix</keyword>
<feature type="transmembrane region" description="Helical" evidence="7">
    <location>
        <begin position="83"/>
        <end position="102"/>
    </location>
</feature>
<feature type="transmembrane region" description="Helical" evidence="7">
    <location>
        <begin position="44"/>
        <end position="63"/>
    </location>
</feature>
<evidence type="ECO:0000256" key="5">
    <source>
        <dbReference type="ARBA" id="ARBA00022989"/>
    </source>
</evidence>
<dbReference type="Proteomes" id="UP000612456">
    <property type="component" value="Unassembled WGS sequence"/>
</dbReference>
<keyword evidence="3" id="KW-1003">Cell membrane</keyword>
<dbReference type="AlphaFoldDB" id="A0A917DR25"/>
<gene>
    <name evidence="8" type="ORF">GCM10010911_19500</name>
</gene>
<dbReference type="RefSeq" id="WP_188991344.1">
    <property type="nucleotide sequence ID" value="NZ_BMHP01000001.1"/>
</dbReference>
<dbReference type="PANTHER" id="PTHR30106">
    <property type="entry name" value="INNER MEMBRANE PROTEIN YEIH-RELATED"/>
    <property type="match status" value="1"/>
</dbReference>
<feature type="transmembrane region" description="Helical" evidence="7">
    <location>
        <begin position="326"/>
        <end position="345"/>
    </location>
</feature>
<feature type="transmembrane region" description="Helical" evidence="7">
    <location>
        <begin position="228"/>
        <end position="249"/>
    </location>
</feature>
<feature type="transmembrane region" description="Helical" evidence="7">
    <location>
        <begin position="195"/>
        <end position="216"/>
    </location>
</feature>
<dbReference type="GO" id="GO:0005886">
    <property type="term" value="C:plasma membrane"/>
    <property type="evidence" value="ECO:0007669"/>
    <property type="project" value="UniProtKB-SubCell"/>
</dbReference>
<feature type="transmembrane region" description="Helical" evidence="7">
    <location>
        <begin position="294"/>
        <end position="314"/>
    </location>
</feature>
<evidence type="ECO:0000313" key="9">
    <source>
        <dbReference type="Proteomes" id="UP000612456"/>
    </source>
</evidence>
<comment type="caution">
    <text evidence="8">The sequence shown here is derived from an EMBL/GenBank/DDBJ whole genome shotgun (WGS) entry which is preliminary data.</text>
</comment>
<dbReference type="PANTHER" id="PTHR30106:SF2">
    <property type="entry name" value="UPF0324 INNER MEMBRANE PROTEIN YEIH"/>
    <property type="match status" value="1"/>
</dbReference>
<sequence length="349" mass="36838">MQIPTTTLRGKPGLPDVSNGWRGLSRGIALTVILAVLAGQIAELPGFSIMGIMILSILAGVLWKSCMDVPHGATAGITFSSKFLLRIGIILMGLRLNLQQIAEAGFPVLAIDVIVIAFTLTIMIYLGGKLKVNKHLAILIAVGTAVCGAAAIVAVAPLIGAKKETTALSVACIAILGTIGSVAYIFLFPYMGMDSYLYGVFAGSTLHELAHVIAAAVPAGDTGGEAAIIVKLGRVALLIPAALILGYLYRDKDVQRNQEKNRLRSLPIPWFIFGFLAMSVVRTIHILPDSVVNAFIAVSIFLLSAAMAGLGLSIKWNDFKQIGNKAIMVAVIGFVALSALGQLLIDLFY</sequence>
<evidence type="ECO:0000256" key="6">
    <source>
        <dbReference type="ARBA" id="ARBA00023136"/>
    </source>
</evidence>
<proteinExistence type="inferred from homology"/>
<reference evidence="8" key="2">
    <citation type="submission" date="2020-09" db="EMBL/GenBank/DDBJ databases">
        <authorList>
            <person name="Sun Q."/>
            <person name="Zhou Y."/>
        </authorList>
    </citation>
    <scope>NUCLEOTIDE SEQUENCE</scope>
    <source>
        <strain evidence="8">CGMCC 1.15178</strain>
    </source>
</reference>
<protein>
    <submittedName>
        <fullName evidence="8">Membrane protein</fullName>
    </submittedName>
</protein>
<organism evidence="8 9">
    <name type="scientific">Paenibacillus nasutitermitis</name>
    <dbReference type="NCBI Taxonomy" id="1652958"/>
    <lineage>
        <taxon>Bacteria</taxon>
        <taxon>Bacillati</taxon>
        <taxon>Bacillota</taxon>
        <taxon>Bacilli</taxon>
        <taxon>Bacillales</taxon>
        <taxon>Paenibacillaceae</taxon>
        <taxon>Paenibacillus</taxon>
    </lineage>
</organism>
<feature type="transmembrane region" description="Helical" evidence="7">
    <location>
        <begin position="108"/>
        <end position="126"/>
    </location>
</feature>
<evidence type="ECO:0000256" key="4">
    <source>
        <dbReference type="ARBA" id="ARBA00022692"/>
    </source>
</evidence>
<keyword evidence="6 7" id="KW-0472">Membrane</keyword>